<feature type="transmembrane region" description="Helical" evidence="8">
    <location>
        <begin position="469"/>
        <end position="489"/>
    </location>
</feature>
<dbReference type="PROSITE" id="PS50850">
    <property type="entry name" value="MFS"/>
    <property type="match status" value="1"/>
</dbReference>
<feature type="transmembrane region" description="Helical" evidence="8">
    <location>
        <begin position="65"/>
        <end position="84"/>
    </location>
</feature>
<dbReference type="Gene3D" id="1.20.1250.20">
    <property type="entry name" value="MFS general substrate transporter like domains"/>
    <property type="match status" value="2"/>
</dbReference>
<keyword evidence="3 8" id="KW-0812">Transmembrane</keyword>
<dbReference type="InterPro" id="IPR036259">
    <property type="entry name" value="MFS_trans_sf"/>
</dbReference>
<feature type="transmembrane region" description="Helical" evidence="8">
    <location>
        <begin position="265"/>
        <end position="284"/>
    </location>
</feature>
<keyword evidence="10" id="KW-1185">Reference proteome</keyword>
<feature type="transmembrane region" description="Helical" evidence="8">
    <location>
        <begin position="432"/>
        <end position="457"/>
    </location>
</feature>
<dbReference type="GO" id="GO:0016020">
    <property type="term" value="C:membrane"/>
    <property type="evidence" value="ECO:0007669"/>
    <property type="project" value="UniProtKB-SubCell"/>
</dbReference>
<evidence type="ECO:0000313" key="11">
    <source>
        <dbReference type="WBParaSite" id="PgR047_g023_t01"/>
    </source>
</evidence>
<proteinExistence type="predicted"/>
<evidence type="ECO:0000256" key="3">
    <source>
        <dbReference type="ARBA" id="ARBA00022692"/>
    </source>
</evidence>
<dbReference type="WBParaSite" id="PgR047_g023_t01">
    <property type="protein sequence ID" value="PgR047_g023_t01"/>
    <property type="gene ID" value="PgR047_g023"/>
</dbReference>
<evidence type="ECO:0000256" key="5">
    <source>
        <dbReference type="ARBA" id="ARBA00022989"/>
    </source>
</evidence>
<dbReference type="Pfam" id="PF07690">
    <property type="entry name" value="MFS_1"/>
    <property type="match status" value="1"/>
</dbReference>
<evidence type="ECO:0000259" key="9">
    <source>
        <dbReference type="PROSITE" id="PS50850"/>
    </source>
</evidence>
<keyword evidence="2" id="KW-0813">Transport</keyword>
<evidence type="ECO:0000256" key="8">
    <source>
        <dbReference type="SAM" id="Phobius"/>
    </source>
</evidence>
<accession>A0A915BMP1</accession>
<feature type="transmembrane region" description="Helical" evidence="8">
    <location>
        <begin position="367"/>
        <end position="386"/>
    </location>
</feature>
<evidence type="ECO:0000256" key="1">
    <source>
        <dbReference type="ARBA" id="ARBA00004141"/>
    </source>
</evidence>
<organism evidence="10 11">
    <name type="scientific">Parascaris univalens</name>
    <name type="common">Nematode worm</name>
    <dbReference type="NCBI Taxonomy" id="6257"/>
    <lineage>
        <taxon>Eukaryota</taxon>
        <taxon>Metazoa</taxon>
        <taxon>Ecdysozoa</taxon>
        <taxon>Nematoda</taxon>
        <taxon>Chromadorea</taxon>
        <taxon>Rhabditida</taxon>
        <taxon>Spirurina</taxon>
        <taxon>Ascaridomorpha</taxon>
        <taxon>Ascaridoidea</taxon>
        <taxon>Ascarididae</taxon>
        <taxon>Parascaris</taxon>
    </lineage>
</organism>
<evidence type="ECO:0000256" key="7">
    <source>
        <dbReference type="SAM" id="MobiDB-lite"/>
    </source>
</evidence>
<feature type="transmembrane region" description="Helical" evidence="8">
    <location>
        <begin position="230"/>
        <end position="253"/>
    </location>
</feature>
<name>A0A915BMP1_PARUN</name>
<dbReference type="CDD" id="cd17318">
    <property type="entry name" value="MFS_SLC17"/>
    <property type="match status" value="1"/>
</dbReference>
<dbReference type="InterPro" id="IPR020846">
    <property type="entry name" value="MFS_dom"/>
</dbReference>
<evidence type="ECO:0000256" key="2">
    <source>
        <dbReference type="ARBA" id="ARBA00022448"/>
    </source>
</evidence>
<keyword evidence="5 8" id="KW-1133">Transmembrane helix</keyword>
<feature type="region of interest" description="Disordered" evidence="7">
    <location>
        <begin position="534"/>
        <end position="555"/>
    </location>
</feature>
<evidence type="ECO:0000313" key="10">
    <source>
        <dbReference type="Proteomes" id="UP000887569"/>
    </source>
</evidence>
<feature type="transmembrane region" description="Helical" evidence="8">
    <location>
        <begin position="196"/>
        <end position="218"/>
    </location>
</feature>
<feature type="transmembrane region" description="Helical" evidence="8">
    <location>
        <begin position="170"/>
        <end position="190"/>
    </location>
</feature>
<feature type="transmembrane region" description="Helical" evidence="8">
    <location>
        <begin position="326"/>
        <end position="347"/>
    </location>
</feature>
<dbReference type="FunFam" id="1.20.1250.20:FF:000423">
    <property type="entry name" value="Putative inorganic phosphate cotransporter-like Protein"/>
    <property type="match status" value="1"/>
</dbReference>
<dbReference type="SUPFAM" id="SSF103473">
    <property type="entry name" value="MFS general substrate transporter"/>
    <property type="match status" value="1"/>
</dbReference>
<dbReference type="GO" id="GO:0015293">
    <property type="term" value="F:symporter activity"/>
    <property type="evidence" value="ECO:0007669"/>
    <property type="project" value="UniProtKB-KW"/>
</dbReference>
<dbReference type="AlphaFoldDB" id="A0A915BMP1"/>
<reference evidence="11" key="1">
    <citation type="submission" date="2022-11" db="UniProtKB">
        <authorList>
            <consortium name="WormBaseParasite"/>
        </authorList>
    </citation>
    <scope>IDENTIFICATION</scope>
</reference>
<comment type="subcellular location">
    <subcellularLocation>
        <location evidence="1">Membrane</location>
        <topology evidence="1">Multi-pass membrane protein</topology>
    </subcellularLocation>
</comment>
<feature type="transmembrane region" description="Helical" evidence="8">
    <location>
        <begin position="501"/>
        <end position="520"/>
    </location>
</feature>
<keyword evidence="6 8" id="KW-0472">Membrane</keyword>
<feature type="domain" description="Major facilitator superfamily (MFS) profile" evidence="9">
    <location>
        <begin position="66"/>
        <end position="524"/>
    </location>
</feature>
<dbReference type="PANTHER" id="PTHR11662:SF399">
    <property type="entry name" value="FI19708P1-RELATED"/>
    <property type="match status" value="1"/>
</dbReference>
<feature type="transmembrane region" description="Helical" evidence="8">
    <location>
        <begin position="144"/>
        <end position="163"/>
    </location>
</feature>
<dbReference type="Proteomes" id="UP000887569">
    <property type="component" value="Unplaced"/>
</dbReference>
<feature type="transmembrane region" description="Helical" evidence="8">
    <location>
        <begin position="407"/>
        <end position="426"/>
    </location>
</feature>
<evidence type="ECO:0000256" key="6">
    <source>
        <dbReference type="ARBA" id="ARBA00023136"/>
    </source>
</evidence>
<sequence>QCRYCLRYSGKGVSWGGAEKHHTFAACCLDRAHIRFSHSSLSGGCSTMVAMCDGRKTKPPRLLGSTRFTLALVGFFGCVVIYALRSDVSFAIVCMVNGTAVEQLTATINHTKMSSCHLSTKSDSLDKEVVEGELIWPKSVQGSVLSAFFWGYLCSQVLGGYLAARFGGKIVIASTVISSSLLTLISPVAATTNVHIFFGVRVALGFVQGAVFPAFHTMWSMWAPPLERSLLTGITYAGAQIGNTLVMPLSGLLCKYGFAGGWPSIYYVLGIAGLVWAAVWFYYVSDVPANNRRISAEERAYIESSLADIMSHGSSKKKRSVPWRSILTSVPVWALYCGHFAGDWGAYMMMTSLPLFMNDVLGFDLTSLGFLSAIPYVAYFIFINVGGMAADKVRDSGLLSTIAVRRLAMLIALGSQALFLIASGYCGCGQEILVIVFLTLGIGISGIQYAGFVVNYLDIAPTFAGPILGIGNTLSCVAGILCPLMVGALTPTGTKEEWQMVFWITGAILLTGALIFSFFAKGEVLPWALAEPKKDEEHGLYSRNGDEKVRLQSDS</sequence>
<keyword evidence="4" id="KW-0769">Symport</keyword>
<dbReference type="PANTHER" id="PTHR11662">
    <property type="entry name" value="SOLUTE CARRIER FAMILY 17"/>
    <property type="match status" value="1"/>
</dbReference>
<dbReference type="GO" id="GO:0006820">
    <property type="term" value="P:monoatomic anion transport"/>
    <property type="evidence" value="ECO:0007669"/>
    <property type="project" value="TreeGrafter"/>
</dbReference>
<evidence type="ECO:0000256" key="4">
    <source>
        <dbReference type="ARBA" id="ARBA00022847"/>
    </source>
</evidence>
<protein>
    <submittedName>
        <fullName evidence="11">Major facilitator superfamily (MFS) profile domain-containing protein</fullName>
    </submittedName>
</protein>
<dbReference type="InterPro" id="IPR050382">
    <property type="entry name" value="MFS_Na/Anion_cotransporter"/>
</dbReference>
<dbReference type="InterPro" id="IPR011701">
    <property type="entry name" value="MFS"/>
</dbReference>
<dbReference type="FunFam" id="1.20.1250.20:FF:000003">
    <property type="entry name" value="Solute carrier family 17 member 3"/>
    <property type="match status" value="1"/>
</dbReference>